<sequence length="175" mass="19080">MANTVHARGEFQLNTNYHVLDIVSNGNRSYVCVRANDGEDVTDQEYWMLLAQGPQGIQGPKGDKGDTGQTGPRGAQGIQGIQGPKGDPGSIATTNLPSADLNNVKSNGYYYTNGQTLTNSPLSGLTYANLIVVASTTGNNGTQILHDTNNNEFYVRSWWNSSKSWTAWRQTTYWS</sequence>
<dbReference type="EMBL" id="CABFNH010000020">
    <property type="protein sequence ID" value="VTZ91501.1"/>
    <property type="molecule type" value="Genomic_DNA"/>
</dbReference>
<name>A0A508YSD7_LIMMU</name>
<evidence type="ECO:0000313" key="2">
    <source>
        <dbReference type="EMBL" id="VTZ91501.1"/>
    </source>
</evidence>
<reference evidence="2 3" key="1">
    <citation type="submission" date="2019-06" db="EMBL/GenBank/DDBJ databases">
        <authorList>
            <person name="Rodrigo-Torres L."/>
            <person name="Arahal R. D."/>
            <person name="Lucena T."/>
        </authorList>
    </citation>
    <scope>NUCLEOTIDE SEQUENCE [LARGE SCALE GENOMIC DNA]</scope>
    <source>
        <strain evidence="2 3">INIA P508</strain>
    </source>
</reference>
<accession>A0A508YSD7</accession>
<gene>
    <name evidence="2" type="ORF">LMUP508_01454</name>
</gene>
<evidence type="ECO:0008006" key="4">
    <source>
        <dbReference type="Google" id="ProtNLM"/>
    </source>
</evidence>
<dbReference type="AlphaFoldDB" id="A0A508YSD7"/>
<protein>
    <recommendedName>
        <fullName evidence="4">Collagen-like protein</fullName>
    </recommendedName>
</protein>
<feature type="region of interest" description="Disordered" evidence="1">
    <location>
        <begin position="54"/>
        <end position="87"/>
    </location>
</feature>
<dbReference type="Pfam" id="PF01391">
    <property type="entry name" value="Collagen"/>
    <property type="match status" value="1"/>
</dbReference>
<dbReference type="Proteomes" id="UP000365705">
    <property type="component" value="Unassembled WGS sequence"/>
</dbReference>
<dbReference type="InterPro" id="IPR008160">
    <property type="entry name" value="Collagen"/>
</dbReference>
<organism evidence="2 3">
    <name type="scientific">Limosilactobacillus mucosae</name>
    <name type="common">Lactobacillus mucosae</name>
    <dbReference type="NCBI Taxonomy" id="97478"/>
    <lineage>
        <taxon>Bacteria</taxon>
        <taxon>Bacillati</taxon>
        <taxon>Bacillota</taxon>
        <taxon>Bacilli</taxon>
        <taxon>Lactobacillales</taxon>
        <taxon>Lactobacillaceae</taxon>
        <taxon>Limosilactobacillus</taxon>
    </lineage>
</organism>
<evidence type="ECO:0000256" key="1">
    <source>
        <dbReference type="SAM" id="MobiDB-lite"/>
    </source>
</evidence>
<dbReference type="Gene3D" id="1.20.5.320">
    <property type="entry name" value="6-Phosphogluconate Dehydrogenase, domain 3"/>
    <property type="match status" value="1"/>
</dbReference>
<proteinExistence type="predicted"/>
<dbReference type="CDD" id="cd19958">
    <property type="entry name" value="pyocin_knob"/>
    <property type="match status" value="1"/>
</dbReference>
<evidence type="ECO:0000313" key="3">
    <source>
        <dbReference type="Proteomes" id="UP000365705"/>
    </source>
</evidence>
<dbReference type="RefSeq" id="WP_225431407.1">
    <property type="nucleotide sequence ID" value="NZ_CABFNH010000020.1"/>
</dbReference>